<evidence type="ECO:0000256" key="4">
    <source>
        <dbReference type="ARBA" id="ARBA00022475"/>
    </source>
</evidence>
<keyword evidence="5" id="KW-0997">Cell inner membrane</keyword>
<comment type="similarity">
    <text evidence="2">Belongs to the TonB family.</text>
</comment>
<keyword evidence="8 12" id="KW-1133">Transmembrane helix</keyword>
<proteinExistence type="inferred from homology"/>
<evidence type="ECO:0000256" key="8">
    <source>
        <dbReference type="ARBA" id="ARBA00022989"/>
    </source>
</evidence>
<gene>
    <name evidence="14" type="ORF">DENOEST_0284</name>
</gene>
<evidence type="ECO:0000256" key="2">
    <source>
        <dbReference type="ARBA" id="ARBA00006555"/>
    </source>
</evidence>
<feature type="transmembrane region" description="Helical" evidence="12">
    <location>
        <begin position="21"/>
        <end position="42"/>
    </location>
</feature>
<dbReference type="InterPro" id="IPR037682">
    <property type="entry name" value="TonB_C"/>
</dbReference>
<reference evidence="14 15" key="1">
    <citation type="submission" date="2020-03" db="EMBL/GenBank/DDBJ databases">
        <authorList>
            <consortium name="Genoscope - CEA"/>
            <person name="William W."/>
        </authorList>
    </citation>
    <scope>NUCLEOTIDE SEQUENCE [LARGE SCALE GENOMIC DNA]</scope>
    <source>
        <strain evidence="15">DSM 16959</strain>
    </source>
</reference>
<dbReference type="EMBL" id="LR778301">
    <property type="protein sequence ID" value="CAB1367456.1"/>
    <property type="molecule type" value="Genomic_DNA"/>
</dbReference>
<dbReference type="AlphaFoldDB" id="A0A6S6XNP3"/>
<dbReference type="KEGG" id="doe:DENOEST_0284"/>
<comment type="subcellular location">
    <subcellularLocation>
        <location evidence="1">Cell inner membrane</location>
        <topology evidence="1">Single-pass membrane protein</topology>
        <orientation evidence="1">Periplasmic side</orientation>
    </subcellularLocation>
</comment>
<dbReference type="InterPro" id="IPR051045">
    <property type="entry name" value="TonB-dependent_transducer"/>
</dbReference>
<dbReference type="RefSeq" id="WP_183148186.1">
    <property type="nucleotide sequence ID" value="NZ_LR778301.1"/>
</dbReference>
<keyword evidence="10" id="KW-0175">Coiled coil</keyword>
<keyword evidence="15" id="KW-1185">Reference proteome</keyword>
<evidence type="ECO:0000256" key="9">
    <source>
        <dbReference type="ARBA" id="ARBA00023136"/>
    </source>
</evidence>
<evidence type="ECO:0000256" key="5">
    <source>
        <dbReference type="ARBA" id="ARBA00022519"/>
    </source>
</evidence>
<dbReference type="Pfam" id="PF03544">
    <property type="entry name" value="TonB_C"/>
    <property type="match status" value="1"/>
</dbReference>
<dbReference type="GO" id="GO:0031992">
    <property type="term" value="F:energy transducer activity"/>
    <property type="evidence" value="ECO:0007669"/>
    <property type="project" value="TreeGrafter"/>
</dbReference>
<dbReference type="GO" id="GO:0098797">
    <property type="term" value="C:plasma membrane protein complex"/>
    <property type="evidence" value="ECO:0007669"/>
    <property type="project" value="TreeGrafter"/>
</dbReference>
<keyword evidence="7" id="KW-0653">Protein transport</keyword>
<organism evidence="14 15">
    <name type="scientific">Denitratisoma oestradiolicum</name>
    <dbReference type="NCBI Taxonomy" id="311182"/>
    <lineage>
        <taxon>Bacteria</taxon>
        <taxon>Pseudomonadati</taxon>
        <taxon>Pseudomonadota</taxon>
        <taxon>Betaproteobacteria</taxon>
        <taxon>Nitrosomonadales</taxon>
        <taxon>Sterolibacteriaceae</taxon>
        <taxon>Denitratisoma</taxon>
    </lineage>
</organism>
<evidence type="ECO:0000313" key="14">
    <source>
        <dbReference type="EMBL" id="CAB1367456.1"/>
    </source>
</evidence>
<evidence type="ECO:0000256" key="12">
    <source>
        <dbReference type="SAM" id="Phobius"/>
    </source>
</evidence>
<dbReference type="GO" id="GO:0055085">
    <property type="term" value="P:transmembrane transport"/>
    <property type="evidence" value="ECO:0007669"/>
    <property type="project" value="InterPro"/>
</dbReference>
<evidence type="ECO:0000256" key="11">
    <source>
        <dbReference type="SAM" id="MobiDB-lite"/>
    </source>
</evidence>
<feature type="region of interest" description="Disordered" evidence="11">
    <location>
        <begin position="64"/>
        <end position="98"/>
    </location>
</feature>
<feature type="coiled-coil region" evidence="10">
    <location>
        <begin position="99"/>
        <end position="126"/>
    </location>
</feature>
<name>A0A6S6XNP3_9PROT</name>
<dbReference type="NCBIfam" id="TIGR01352">
    <property type="entry name" value="tonB_Cterm"/>
    <property type="match status" value="1"/>
</dbReference>
<keyword evidence="3" id="KW-0813">Transport</keyword>
<evidence type="ECO:0000259" key="13">
    <source>
        <dbReference type="Pfam" id="PF03544"/>
    </source>
</evidence>
<dbReference type="InterPro" id="IPR006260">
    <property type="entry name" value="TonB/TolA_C"/>
</dbReference>
<dbReference type="GO" id="GO:0015031">
    <property type="term" value="P:protein transport"/>
    <property type="evidence" value="ECO:0007669"/>
    <property type="project" value="UniProtKB-KW"/>
</dbReference>
<accession>A0A6S6XNP3</accession>
<evidence type="ECO:0000313" key="15">
    <source>
        <dbReference type="Proteomes" id="UP000515733"/>
    </source>
</evidence>
<feature type="domain" description="TonB C-terminal" evidence="13">
    <location>
        <begin position="208"/>
        <end position="276"/>
    </location>
</feature>
<keyword evidence="6 12" id="KW-0812">Transmembrane</keyword>
<evidence type="ECO:0000256" key="10">
    <source>
        <dbReference type="SAM" id="Coils"/>
    </source>
</evidence>
<evidence type="ECO:0000256" key="3">
    <source>
        <dbReference type="ARBA" id="ARBA00022448"/>
    </source>
</evidence>
<dbReference type="SUPFAM" id="SSF74653">
    <property type="entry name" value="TolA/TonB C-terminal domain"/>
    <property type="match status" value="1"/>
</dbReference>
<dbReference type="PANTHER" id="PTHR33446">
    <property type="entry name" value="PROTEIN TONB-RELATED"/>
    <property type="match status" value="1"/>
</dbReference>
<evidence type="ECO:0000256" key="7">
    <source>
        <dbReference type="ARBA" id="ARBA00022927"/>
    </source>
</evidence>
<sequence length="294" mass="33042">MIQILAWPGPLARMDPNQRNLTLAIGLSLLVHALLLSVHFTFPGALDRVTERALDVVLVNSKHARKPSQAQARAQANLDAGGNTEQARRATTPLPPSAQARIGDDLVQAQQRVNQLESQTRELVTRSRGERVFNVGRNSSEPMPAVAAPGMDLYTRSMAIARLEAQIDKQMDDYNKRPRKKFIGTRTEEYLPAQYLEDWRQKVERIGNLNYPEAARGKLYGSLVVYLEINSEGKLERAEIQRSSGHKLLDEAALRILRLASPFARFPDSLKSQFDILAFARTWSFTQADVLRTQ</sequence>
<evidence type="ECO:0000256" key="1">
    <source>
        <dbReference type="ARBA" id="ARBA00004383"/>
    </source>
</evidence>
<dbReference type="PANTHER" id="PTHR33446:SF11">
    <property type="entry name" value="TONB3"/>
    <property type="match status" value="1"/>
</dbReference>
<dbReference type="Gene3D" id="3.30.1150.10">
    <property type="match status" value="1"/>
</dbReference>
<protein>
    <submittedName>
        <fullName evidence="14">Energy transducer TonB</fullName>
    </submittedName>
</protein>
<keyword evidence="9 12" id="KW-0472">Membrane</keyword>
<dbReference type="Proteomes" id="UP000515733">
    <property type="component" value="Chromosome"/>
</dbReference>
<evidence type="ECO:0000256" key="6">
    <source>
        <dbReference type="ARBA" id="ARBA00022692"/>
    </source>
</evidence>
<keyword evidence="4" id="KW-1003">Cell membrane</keyword>